<evidence type="ECO:0000256" key="1">
    <source>
        <dbReference type="SAM" id="SignalP"/>
    </source>
</evidence>
<organism evidence="3 4">
    <name type="scientific">Portibacter lacus</name>
    <dbReference type="NCBI Taxonomy" id="1099794"/>
    <lineage>
        <taxon>Bacteria</taxon>
        <taxon>Pseudomonadati</taxon>
        <taxon>Bacteroidota</taxon>
        <taxon>Saprospiria</taxon>
        <taxon>Saprospirales</taxon>
        <taxon>Haliscomenobacteraceae</taxon>
        <taxon>Portibacter</taxon>
    </lineage>
</organism>
<accession>A0AA37WI88</accession>
<sequence length="394" mass="41855">MKNVLLCFVFCLISLSTYAQSAGAIAIIGINSDSPDGFTFVAIDDIPASTVFFFTDNGVLSDGSLRTGEGIIEYTVGAGGLSQGDVVLISQSGPSASEGVAAVANTFSNINLSASGDQIIAFIGSPATPVYIAAAQTNSTLWQMTASSSNNSALPTGLTDGTTAVAVGSGSGAGDEFDNSEYTGTRGSFADRNAALTTINDASNWTGSNSSITLNSTDFAPLLPVSLTSFSGNHFNNNIELNWVTSLEINNDYFDVQRSANMKDFVTIGKVIGNGNMTRESEYAFTDRNPLAGVNYYRLAQYDFNGDMEFHKVIAVENRSKTSSKVYPTLAKAQLNVEVYEESALTIRNSQGQLINSQILADSKSINISDFAPGIYYLQLNTNGNIETHKFVKL</sequence>
<keyword evidence="1" id="KW-0732">Signal</keyword>
<dbReference type="AlphaFoldDB" id="A0AA37WI88"/>
<dbReference type="InterPro" id="IPR026444">
    <property type="entry name" value="Secre_tail"/>
</dbReference>
<feature type="domain" description="Secretion system C-terminal sorting" evidence="2">
    <location>
        <begin position="326"/>
        <end position="392"/>
    </location>
</feature>
<comment type="caution">
    <text evidence="3">The sequence shown here is derived from an EMBL/GenBank/DDBJ whole genome shotgun (WGS) entry which is preliminary data.</text>
</comment>
<dbReference type="Pfam" id="PF18962">
    <property type="entry name" value="Por_Secre_tail"/>
    <property type="match status" value="1"/>
</dbReference>
<reference evidence="3" key="2">
    <citation type="submission" date="2023-01" db="EMBL/GenBank/DDBJ databases">
        <title>Draft genome sequence of Portibacter lacus strain NBRC 108769.</title>
        <authorList>
            <person name="Sun Q."/>
            <person name="Mori K."/>
        </authorList>
    </citation>
    <scope>NUCLEOTIDE SEQUENCE</scope>
    <source>
        <strain evidence="3">NBRC 108769</strain>
    </source>
</reference>
<dbReference type="EMBL" id="BSOH01000027">
    <property type="protein sequence ID" value="GLR19380.1"/>
    <property type="molecule type" value="Genomic_DNA"/>
</dbReference>
<keyword evidence="4" id="KW-1185">Reference proteome</keyword>
<dbReference type="RefSeq" id="WP_235291918.1">
    <property type="nucleotide sequence ID" value="NZ_BSOH01000027.1"/>
</dbReference>
<reference evidence="3" key="1">
    <citation type="journal article" date="2014" name="Int. J. Syst. Evol. Microbiol.">
        <title>Complete genome sequence of Corynebacterium casei LMG S-19264T (=DSM 44701T), isolated from a smear-ripened cheese.</title>
        <authorList>
            <consortium name="US DOE Joint Genome Institute (JGI-PGF)"/>
            <person name="Walter F."/>
            <person name="Albersmeier A."/>
            <person name="Kalinowski J."/>
            <person name="Ruckert C."/>
        </authorList>
    </citation>
    <scope>NUCLEOTIDE SEQUENCE</scope>
    <source>
        <strain evidence="3">NBRC 108769</strain>
    </source>
</reference>
<name>A0AA37WI88_9BACT</name>
<protein>
    <recommendedName>
        <fullName evidence="2">Secretion system C-terminal sorting domain-containing protein</fullName>
    </recommendedName>
</protein>
<evidence type="ECO:0000313" key="3">
    <source>
        <dbReference type="EMBL" id="GLR19380.1"/>
    </source>
</evidence>
<evidence type="ECO:0000259" key="2">
    <source>
        <dbReference type="Pfam" id="PF18962"/>
    </source>
</evidence>
<dbReference type="Proteomes" id="UP001156666">
    <property type="component" value="Unassembled WGS sequence"/>
</dbReference>
<gene>
    <name evidence="3" type="ORF">GCM10007940_39960</name>
</gene>
<dbReference type="NCBIfam" id="TIGR04183">
    <property type="entry name" value="Por_Secre_tail"/>
    <property type="match status" value="1"/>
</dbReference>
<feature type="chain" id="PRO_5041247502" description="Secretion system C-terminal sorting domain-containing protein" evidence="1">
    <location>
        <begin position="22"/>
        <end position="394"/>
    </location>
</feature>
<proteinExistence type="predicted"/>
<evidence type="ECO:0000313" key="4">
    <source>
        <dbReference type="Proteomes" id="UP001156666"/>
    </source>
</evidence>
<feature type="signal peptide" evidence="1">
    <location>
        <begin position="1"/>
        <end position="21"/>
    </location>
</feature>